<dbReference type="KEGG" id="ovi:T265_09120"/>
<reference evidence="1 2" key="1">
    <citation type="submission" date="2013-11" db="EMBL/GenBank/DDBJ databases">
        <title>Opisthorchis viverrini - life in the bile duct.</title>
        <authorList>
            <person name="Young N.D."/>
            <person name="Nagarajan N."/>
            <person name="Lin S.J."/>
            <person name="Korhonen P.K."/>
            <person name="Jex A.R."/>
            <person name="Hall R.S."/>
            <person name="Safavi-Hemami H."/>
            <person name="Kaewkong W."/>
            <person name="Bertrand D."/>
            <person name="Gao S."/>
            <person name="Seet Q."/>
            <person name="Wongkham S."/>
            <person name="Teh B.T."/>
            <person name="Wongkham C."/>
            <person name="Intapan P.M."/>
            <person name="Maleewong W."/>
            <person name="Yang X."/>
            <person name="Hu M."/>
            <person name="Wang Z."/>
            <person name="Hofmann A."/>
            <person name="Sternberg P.W."/>
            <person name="Tan P."/>
            <person name="Wang J."/>
            <person name="Gasser R.B."/>
        </authorList>
    </citation>
    <scope>NUCLEOTIDE SEQUENCE [LARGE SCALE GENOMIC DNA]</scope>
</reference>
<dbReference type="GeneID" id="20323299"/>
<dbReference type="Proteomes" id="UP000054324">
    <property type="component" value="Unassembled WGS sequence"/>
</dbReference>
<dbReference type="AlphaFoldDB" id="A0A074Z718"/>
<dbReference type="CTD" id="20323299"/>
<evidence type="ECO:0000313" key="2">
    <source>
        <dbReference type="Proteomes" id="UP000054324"/>
    </source>
</evidence>
<accession>A0A074Z718</accession>
<sequence>MSAEALANVPMLKSYDLRMRCYRFPISDEQHNAPTPGSTQQESITFGFMAIRSSKSAYLNAQERLSNVVKTKHILMVQACTPRELTINVYLGSIFIGILQTRISRLRERKRSLEPNN</sequence>
<keyword evidence="2" id="KW-1185">Reference proteome</keyword>
<protein>
    <submittedName>
        <fullName evidence="1">Uncharacterized protein</fullName>
    </submittedName>
</protein>
<name>A0A074Z718_OPIVI</name>
<evidence type="ECO:0000313" key="1">
    <source>
        <dbReference type="EMBL" id="KER22888.1"/>
    </source>
</evidence>
<proteinExistence type="predicted"/>
<gene>
    <name evidence="1" type="ORF">T265_09120</name>
</gene>
<dbReference type="EMBL" id="KL596875">
    <property type="protein sequence ID" value="KER22888.1"/>
    <property type="molecule type" value="Genomic_DNA"/>
</dbReference>
<organism evidence="1 2">
    <name type="scientific">Opisthorchis viverrini</name>
    <name type="common">Southeast Asian liver fluke</name>
    <dbReference type="NCBI Taxonomy" id="6198"/>
    <lineage>
        <taxon>Eukaryota</taxon>
        <taxon>Metazoa</taxon>
        <taxon>Spiralia</taxon>
        <taxon>Lophotrochozoa</taxon>
        <taxon>Platyhelminthes</taxon>
        <taxon>Trematoda</taxon>
        <taxon>Digenea</taxon>
        <taxon>Opisthorchiida</taxon>
        <taxon>Opisthorchiata</taxon>
        <taxon>Opisthorchiidae</taxon>
        <taxon>Opisthorchis</taxon>
    </lineage>
</organism>
<dbReference type="RefSeq" id="XP_009173375.1">
    <property type="nucleotide sequence ID" value="XM_009175111.1"/>
</dbReference>